<dbReference type="Proteomes" id="UP001258207">
    <property type="component" value="Plasmid pdj13"/>
</dbReference>
<evidence type="ECO:0000313" key="1">
    <source>
        <dbReference type="EMBL" id="WNC12084.1"/>
    </source>
</evidence>
<dbReference type="EMBL" id="CP134082">
    <property type="protein sequence ID" value="WNC12084.1"/>
    <property type="molecule type" value="Genomic_DNA"/>
</dbReference>
<keyword evidence="1" id="KW-0614">Plasmid</keyword>
<dbReference type="EMBL" id="CP134082">
    <property type="protein sequence ID" value="WNC12092.1"/>
    <property type="molecule type" value="Genomic_DNA"/>
</dbReference>
<reference evidence="1" key="1">
    <citation type="submission" date="2023-09" db="EMBL/GenBank/DDBJ databases">
        <title>First report of Pseudomonas coleopterorum DJ13 causing leaf spot on Rhododendron pulchrum Sweet in China.</title>
        <authorList>
            <person name="Zhang Y."/>
        </authorList>
    </citation>
    <scope>NUCLEOTIDE SEQUENCE</scope>
    <source>
        <strain evidence="1">DJ13</strain>
        <plasmid evidence="1">pdj13</plasmid>
    </source>
</reference>
<protein>
    <submittedName>
        <fullName evidence="1">Uncharacterized protein</fullName>
    </submittedName>
</protein>
<dbReference type="AlphaFoldDB" id="A0AAJ6M3U4"/>
<accession>A0AAJ6M3U4</accession>
<evidence type="ECO:0000313" key="2">
    <source>
        <dbReference type="EMBL" id="WNC12092.1"/>
    </source>
</evidence>
<gene>
    <name evidence="2" type="ORF">RI108_21825</name>
    <name evidence="1" type="ORF">RI108_21865</name>
</gene>
<name>A0AAJ6M3U4_9PSED</name>
<organism evidence="1 3">
    <name type="scientific">Pseudomonas coleopterorum</name>
    <dbReference type="NCBI Taxonomy" id="1605838"/>
    <lineage>
        <taxon>Bacteria</taxon>
        <taxon>Pseudomonadati</taxon>
        <taxon>Pseudomonadota</taxon>
        <taxon>Gammaproteobacteria</taxon>
        <taxon>Pseudomonadales</taxon>
        <taxon>Pseudomonadaceae</taxon>
        <taxon>Pseudomonas</taxon>
    </lineage>
</organism>
<evidence type="ECO:0000313" key="3">
    <source>
        <dbReference type="Proteomes" id="UP001258207"/>
    </source>
</evidence>
<dbReference type="RefSeq" id="WP_310793185.1">
    <property type="nucleotide sequence ID" value="NZ_CP134082.1"/>
</dbReference>
<geneLocation type="plasmid" evidence="1 3">
    <name>pdj13</name>
</geneLocation>
<proteinExistence type="predicted"/>
<sequence>MIFVIGGSSSRCVTGCSKTVVTPELQTNFQRRLTDETPTTSLDVAATSNYLVTEDRIHRTDSHIAEAHLSG</sequence>